<feature type="compositionally biased region" description="Low complexity" evidence="2">
    <location>
        <begin position="28"/>
        <end position="68"/>
    </location>
</feature>
<dbReference type="KEGG" id="kfl:Kfla_3512"/>
<keyword evidence="3" id="KW-0732">Signal</keyword>
<dbReference type="Proteomes" id="UP000007967">
    <property type="component" value="Chromosome"/>
</dbReference>
<dbReference type="HOGENOM" id="CLU_818320_0_0_11"/>
<sequence length="339" mass="36157">MRRSRFAHVILLTAGLTGPAALAACSADDPAGGAQAPAPTTVPVSTPITAPTGTPVSTSPPGDVSPSVPATPPSTPPSKAPSPKPTTEFVPQPGYDRAAFARSIPVTNKWLPLRPGMRMTFRGQTIEDGEVIGHTVTSIVTDLTKVIDGVRNVVVWDRDYRDGVLEEAELAFFAQAANGDVWHFGQYPEVYEEGRLVENPTWIHGVKGARAGITITADPGGPSYAQGWGPAVGWSDRAKTYRTNQRTCVAAGCFSGVLVTDEYSKEEPGAHQLKYYAPGVGNVRVGFYGNDPTKETLELTSARMLSTADRAEARAEALKLEKSAYRHSKDVYAHTAPAR</sequence>
<proteinExistence type="predicted"/>
<dbReference type="EMBL" id="CP001736">
    <property type="protein sequence ID" value="ADB32570.1"/>
    <property type="molecule type" value="Genomic_DNA"/>
</dbReference>
<dbReference type="RefSeq" id="WP_012921126.1">
    <property type="nucleotide sequence ID" value="NC_013729.1"/>
</dbReference>
<evidence type="ECO:0000313" key="5">
    <source>
        <dbReference type="Proteomes" id="UP000007967"/>
    </source>
</evidence>
<name>D2PLZ0_KRIFD</name>
<dbReference type="OrthoDB" id="9151379at2"/>
<feature type="chain" id="PRO_5003033050" description="Lipoprotein" evidence="3">
    <location>
        <begin position="24"/>
        <end position="339"/>
    </location>
</feature>
<dbReference type="eggNOG" id="ENOG5032W2U">
    <property type="taxonomic scope" value="Bacteria"/>
</dbReference>
<protein>
    <recommendedName>
        <fullName evidence="6">Lipoprotein</fullName>
    </recommendedName>
</protein>
<keyword evidence="1" id="KW-0175">Coiled coil</keyword>
<feature type="compositionally biased region" description="Pro residues" evidence="2">
    <location>
        <begin position="69"/>
        <end position="84"/>
    </location>
</feature>
<accession>D2PLZ0</accession>
<feature type="coiled-coil region" evidence="1">
    <location>
        <begin position="301"/>
        <end position="328"/>
    </location>
</feature>
<evidence type="ECO:0000256" key="1">
    <source>
        <dbReference type="SAM" id="Coils"/>
    </source>
</evidence>
<reference evidence="4 5" key="2">
    <citation type="journal article" date="2010" name="Stand. Genomic Sci.">
        <title>Complete genome sequence of Kribbella flavida type strain (IFO 14399).</title>
        <authorList>
            <person name="Pukall R."/>
            <person name="Lapidus A."/>
            <person name="Glavina Del Rio T."/>
            <person name="Copeland A."/>
            <person name="Tice H."/>
            <person name="Cheng J.-F."/>
            <person name="Lucas S."/>
            <person name="Chen F."/>
            <person name="Nolan M."/>
            <person name="LaButti K."/>
            <person name="Pati A."/>
            <person name="Ivanova N."/>
            <person name="Mavrommatis K."/>
            <person name="Mikhailova N."/>
            <person name="Pitluck S."/>
            <person name="Bruce D."/>
            <person name="Goodwin L."/>
            <person name="Land M."/>
            <person name="Hauser L."/>
            <person name="Chang Y.-J."/>
            <person name="Jeffries C.D."/>
            <person name="Chen A."/>
            <person name="Palaniappan K."/>
            <person name="Chain P."/>
            <person name="Rohde M."/>
            <person name="Goeker M."/>
            <person name="Bristow J."/>
            <person name="Eisen J.A."/>
            <person name="Markowitz V."/>
            <person name="Hugenholtz P."/>
            <person name="Kyrpides N.C."/>
            <person name="Klenk H.-P."/>
            <person name="Brettin T."/>
        </authorList>
    </citation>
    <scope>NUCLEOTIDE SEQUENCE [LARGE SCALE GENOMIC DNA]</scope>
    <source>
        <strain evidence="5">DSM 17836 / JCM 10339 / NBRC 14399</strain>
    </source>
</reference>
<feature type="region of interest" description="Disordered" evidence="2">
    <location>
        <begin position="28"/>
        <end position="94"/>
    </location>
</feature>
<dbReference type="PROSITE" id="PS51257">
    <property type="entry name" value="PROKAR_LIPOPROTEIN"/>
    <property type="match status" value="1"/>
</dbReference>
<dbReference type="AlphaFoldDB" id="D2PLZ0"/>
<evidence type="ECO:0008006" key="6">
    <source>
        <dbReference type="Google" id="ProtNLM"/>
    </source>
</evidence>
<reference evidence="5" key="1">
    <citation type="submission" date="2009-09" db="EMBL/GenBank/DDBJ databases">
        <title>The complete genome of Kribbella flavida DSM 17836.</title>
        <authorList>
            <consortium name="US DOE Joint Genome Institute (JGI-PGF)"/>
            <person name="Lucas S."/>
            <person name="Copeland A."/>
            <person name="Lapidus A."/>
            <person name="Glavina del Rio T."/>
            <person name="Dalin E."/>
            <person name="Tice H."/>
            <person name="Bruce D."/>
            <person name="Goodwin L."/>
            <person name="Pitluck S."/>
            <person name="Kyrpides N."/>
            <person name="Mavromatis K."/>
            <person name="Ivanova N."/>
            <person name="Saunders E."/>
            <person name="Brettin T."/>
            <person name="Detter J.C."/>
            <person name="Han C."/>
            <person name="Larimer F."/>
            <person name="Land M."/>
            <person name="Hauser L."/>
            <person name="Markowitz V."/>
            <person name="Cheng J.-F."/>
            <person name="Hugenholtz P."/>
            <person name="Woyke T."/>
            <person name="Wu D."/>
            <person name="Pukall R."/>
            <person name="Klenk H.-P."/>
            <person name="Eisen J.A."/>
        </authorList>
    </citation>
    <scope>NUCLEOTIDE SEQUENCE [LARGE SCALE GENOMIC DNA]</scope>
    <source>
        <strain evidence="5">DSM 17836 / JCM 10339 / NBRC 14399</strain>
    </source>
</reference>
<evidence type="ECO:0000256" key="3">
    <source>
        <dbReference type="SAM" id="SignalP"/>
    </source>
</evidence>
<gene>
    <name evidence="4" type="ordered locus">Kfla_3512</name>
</gene>
<evidence type="ECO:0000256" key="2">
    <source>
        <dbReference type="SAM" id="MobiDB-lite"/>
    </source>
</evidence>
<feature type="signal peptide" evidence="3">
    <location>
        <begin position="1"/>
        <end position="23"/>
    </location>
</feature>
<keyword evidence="5" id="KW-1185">Reference proteome</keyword>
<dbReference type="STRING" id="479435.Kfla_3512"/>
<evidence type="ECO:0000313" key="4">
    <source>
        <dbReference type="EMBL" id="ADB32570.1"/>
    </source>
</evidence>
<organism evidence="4 5">
    <name type="scientific">Kribbella flavida (strain DSM 17836 / JCM 10339 / NBRC 14399)</name>
    <dbReference type="NCBI Taxonomy" id="479435"/>
    <lineage>
        <taxon>Bacteria</taxon>
        <taxon>Bacillati</taxon>
        <taxon>Actinomycetota</taxon>
        <taxon>Actinomycetes</taxon>
        <taxon>Propionibacteriales</taxon>
        <taxon>Kribbellaceae</taxon>
        <taxon>Kribbella</taxon>
    </lineage>
</organism>